<evidence type="ECO:0000256" key="3">
    <source>
        <dbReference type="ARBA" id="ARBA00022723"/>
    </source>
</evidence>
<dbReference type="EMBL" id="FWXD01000038">
    <property type="protein sequence ID" value="SMC29618.1"/>
    <property type="molecule type" value="Genomic_DNA"/>
</dbReference>
<keyword evidence="1" id="KW-0813">Transport</keyword>
<dbReference type="AlphaFoldDB" id="A0A1W1Y1I4"/>
<sequence length="102" mass="11112">MRLRIACVLFALAMPALAAEDGKAIAAKYNCLACHSVDQKIVGPAYKDVAARYKGQKDAEQMLMNEVRAGVKGKWGGPVAMPPQVIGDQDLRTIVRWVLSQK</sequence>
<evidence type="ECO:0000256" key="4">
    <source>
        <dbReference type="ARBA" id="ARBA00022982"/>
    </source>
</evidence>
<comment type="PTM">
    <text evidence="6">Binds 1 heme c group covalently per subunit.</text>
</comment>
<feature type="binding site" description="covalent" evidence="6">
    <location>
        <position position="31"/>
    </location>
    <ligand>
        <name>heme c</name>
        <dbReference type="ChEBI" id="CHEBI:61717"/>
    </ligand>
</feature>
<reference evidence="9 10" key="1">
    <citation type="submission" date="2017-04" db="EMBL/GenBank/DDBJ databases">
        <authorList>
            <person name="Afonso C.L."/>
            <person name="Miller P.J."/>
            <person name="Scott M.A."/>
            <person name="Spackman E."/>
            <person name="Goraichik I."/>
            <person name="Dimitrov K.M."/>
            <person name="Suarez D.L."/>
            <person name="Swayne D.E."/>
        </authorList>
    </citation>
    <scope>NUCLEOTIDE SEQUENCE [LARGE SCALE GENOMIC DNA]</scope>
    <source>
        <strain evidence="9 10">DSM 23236</strain>
    </source>
</reference>
<feature type="signal peptide" evidence="7">
    <location>
        <begin position="1"/>
        <end position="18"/>
    </location>
</feature>
<dbReference type="RefSeq" id="WP_176217030.1">
    <property type="nucleotide sequence ID" value="NZ_FWXD01000038.1"/>
</dbReference>
<dbReference type="GO" id="GO:0020037">
    <property type="term" value="F:heme binding"/>
    <property type="evidence" value="ECO:0007669"/>
    <property type="project" value="InterPro"/>
</dbReference>
<feature type="domain" description="Cytochrome c" evidence="8">
    <location>
        <begin position="17"/>
        <end position="102"/>
    </location>
</feature>
<evidence type="ECO:0000256" key="2">
    <source>
        <dbReference type="ARBA" id="ARBA00022617"/>
    </source>
</evidence>
<dbReference type="SUPFAM" id="SSF46626">
    <property type="entry name" value="Cytochrome c"/>
    <property type="match status" value="1"/>
</dbReference>
<proteinExistence type="predicted"/>
<evidence type="ECO:0000256" key="5">
    <source>
        <dbReference type="ARBA" id="ARBA00023004"/>
    </source>
</evidence>
<dbReference type="InterPro" id="IPR036909">
    <property type="entry name" value="Cyt_c-like_dom_sf"/>
</dbReference>
<evidence type="ECO:0000313" key="10">
    <source>
        <dbReference type="Proteomes" id="UP000192761"/>
    </source>
</evidence>
<dbReference type="PRINTS" id="PR00606">
    <property type="entry name" value="CYTCHROMECID"/>
</dbReference>
<keyword evidence="3 6" id="KW-0479">Metal-binding</keyword>
<keyword evidence="5 6" id="KW-0408">Iron</keyword>
<gene>
    <name evidence="9" type="ORF">SAMN02745857_03960</name>
</gene>
<keyword evidence="2 6" id="KW-0349">Heme</keyword>
<evidence type="ECO:0000259" key="8">
    <source>
        <dbReference type="PROSITE" id="PS51007"/>
    </source>
</evidence>
<keyword evidence="7" id="KW-0732">Signal</keyword>
<keyword evidence="4" id="KW-0249">Electron transport</keyword>
<dbReference type="InterPro" id="IPR009056">
    <property type="entry name" value="Cyt_c-like_dom"/>
</dbReference>
<evidence type="ECO:0000313" key="9">
    <source>
        <dbReference type="EMBL" id="SMC29618.1"/>
    </source>
</evidence>
<evidence type="ECO:0000256" key="1">
    <source>
        <dbReference type="ARBA" id="ARBA00022448"/>
    </source>
</evidence>
<dbReference type="Pfam" id="PF00034">
    <property type="entry name" value="Cytochrom_C"/>
    <property type="match status" value="1"/>
</dbReference>
<feature type="binding site" description="covalent" evidence="6">
    <location>
        <position position="35"/>
    </location>
    <ligand>
        <name>heme c</name>
        <dbReference type="ChEBI" id="CHEBI:61717"/>
    </ligand>
</feature>
<keyword evidence="10" id="KW-1185">Reference proteome</keyword>
<evidence type="ECO:0000256" key="7">
    <source>
        <dbReference type="SAM" id="SignalP"/>
    </source>
</evidence>
<dbReference type="GO" id="GO:0009055">
    <property type="term" value="F:electron transfer activity"/>
    <property type="evidence" value="ECO:0007669"/>
    <property type="project" value="InterPro"/>
</dbReference>
<name>A0A1W1Y1I4_9NEIS</name>
<dbReference type="GO" id="GO:0005506">
    <property type="term" value="F:iron ion binding"/>
    <property type="evidence" value="ECO:0007669"/>
    <property type="project" value="InterPro"/>
</dbReference>
<evidence type="ECO:0000256" key="6">
    <source>
        <dbReference type="PIRSR" id="PIRSR602324-1"/>
    </source>
</evidence>
<accession>A0A1W1Y1I4</accession>
<feature type="chain" id="PRO_5013252534" evidence="7">
    <location>
        <begin position="19"/>
        <end position="102"/>
    </location>
</feature>
<dbReference type="Gene3D" id="1.10.760.10">
    <property type="entry name" value="Cytochrome c-like domain"/>
    <property type="match status" value="1"/>
</dbReference>
<dbReference type="PROSITE" id="PS51007">
    <property type="entry name" value="CYTC"/>
    <property type="match status" value="1"/>
</dbReference>
<protein>
    <submittedName>
        <fullName evidence="9">Cytochrome c</fullName>
    </submittedName>
</protein>
<organism evidence="9 10">
    <name type="scientific">Andreprevotia lacus DSM 23236</name>
    <dbReference type="NCBI Taxonomy" id="1121001"/>
    <lineage>
        <taxon>Bacteria</taxon>
        <taxon>Pseudomonadati</taxon>
        <taxon>Pseudomonadota</taxon>
        <taxon>Betaproteobacteria</taxon>
        <taxon>Neisseriales</taxon>
        <taxon>Chitinibacteraceae</taxon>
        <taxon>Andreprevotia</taxon>
    </lineage>
</organism>
<dbReference type="STRING" id="1121001.SAMN02745857_03960"/>
<dbReference type="InterPro" id="IPR002324">
    <property type="entry name" value="Cyt_c_ID"/>
</dbReference>
<dbReference type="Proteomes" id="UP000192761">
    <property type="component" value="Unassembled WGS sequence"/>
</dbReference>
<feature type="binding site" description="covalent" evidence="6">
    <location>
        <position position="81"/>
    </location>
    <ligand>
        <name>heme c</name>
        <dbReference type="ChEBI" id="CHEBI:61717"/>
    </ligand>
</feature>